<dbReference type="GeneID" id="87904858"/>
<evidence type="ECO:0000313" key="1">
    <source>
        <dbReference type="EMBL" id="KAK4658897.1"/>
    </source>
</evidence>
<proteinExistence type="predicted"/>
<protein>
    <submittedName>
        <fullName evidence="1">Uncharacterized protein</fullName>
    </submittedName>
</protein>
<name>A0ABR0GTB2_9PEZI</name>
<reference evidence="1 2" key="1">
    <citation type="journal article" date="2023" name="bioRxiv">
        <title>High-quality genome assemblies of four members of thePodospora anserinaspecies complex.</title>
        <authorList>
            <person name="Ament-Velasquez S.L."/>
            <person name="Vogan A.A."/>
            <person name="Wallerman O."/>
            <person name="Hartmann F."/>
            <person name="Gautier V."/>
            <person name="Silar P."/>
            <person name="Giraud T."/>
            <person name="Johannesson H."/>
        </authorList>
    </citation>
    <scope>NUCLEOTIDE SEQUENCE [LARGE SCALE GENOMIC DNA]</scope>
    <source>
        <strain evidence="1 2">CBS 415.72m</strain>
    </source>
</reference>
<dbReference type="Proteomes" id="UP001323405">
    <property type="component" value="Unassembled WGS sequence"/>
</dbReference>
<accession>A0ABR0GTB2</accession>
<dbReference type="RefSeq" id="XP_062747869.1">
    <property type="nucleotide sequence ID" value="XM_062884951.1"/>
</dbReference>
<gene>
    <name evidence="1" type="ORF">QC762_105610</name>
</gene>
<sequence>MWPQMWRTRDRRHIACLRDWLGRLAKYDWSQMEWGTTYSGQCRSRKSISD</sequence>
<comment type="caution">
    <text evidence="1">The sequence shown here is derived from an EMBL/GenBank/DDBJ whole genome shotgun (WGS) entry which is preliminary data.</text>
</comment>
<keyword evidence="2" id="KW-1185">Reference proteome</keyword>
<evidence type="ECO:0000313" key="2">
    <source>
        <dbReference type="Proteomes" id="UP001323405"/>
    </source>
</evidence>
<organism evidence="1 2">
    <name type="scientific">Podospora pseudocomata</name>
    <dbReference type="NCBI Taxonomy" id="2093779"/>
    <lineage>
        <taxon>Eukaryota</taxon>
        <taxon>Fungi</taxon>
        <taxon>Dikarya</taxon>
        <taxon>Ascomycota</taxon>
        <taxon>Pezizomycotina</taxon>
        <taxon>Sordariomycetes</taxon>
        <taxon>Sordariomycetidae</taxon>
        <taxon>Sordariales</taxon>
        <taxon>Podosporaceae</taxon>
        <taxon>Podospora</taxon>
    </lineage>
</organism>
<dbReference type="EMBL" id="JAFFHA010000001">
    <property type="protein sequence ID" value="KAK4658897.1"/>
    <property type="molecule type" value="Genomic_DNA"/>
</dbReference>